<dbReference type="InterPro" id="IPR050310">
    <property type="entry name" value="VPS10-sortilin"/>
</dbReference>
<organism evidence="8 9">
    <name type="scientific">Allomyces macrogynus (strain ATCC 38327)</name>
    <name type="common">Allomyces javanicus var. macrogynus</name>
    <dbReference type="NCBI Taxonomy" id="578462"/>
    <lineage>
        <taxon>Eukaryota</taxon>
        <taxon>Fungi</taxon>
        <taxon>Fungi incertae sedis</taxon>
        <taxon>Blastocladiomycota</taxon>
        <taxon>Blastocladiomycetes</taxon>
        <taxon>Blastocladiales</taxon>
        <taxon>Blastocladiaceae</taxon>
        <taxon>Allomyces</taxon>
    </lineage>
</organism>
<evidence type="ECO:0000313" key="9">
    <source>
        <dbReference type="Proteomes" id="UP000054350"/>
    </source>
</evidence>
<protein>
    <recommendedName>
        <fullName evidence="7">VPS10 domain-containing protein</fullName>
    </recommendedName>
</protein>
<dbReference type="Proteomes" id="UP000054350">
    <property type="component" value="Unassembled WGS sequence"/>
</dbReference>
<dbReference type="GO" id="GO:0016020">
    <property type="term" value="C:membrane"/>
    <property type="evidence" value="ECO:0007669"/>
    <property type="project" value="UniProtKB-SubCell"/>
</dbReference>
<dbReference type="OMA" id="ESEGHAH"/>
<dbReference type="GO" id="GO:0006895">
    <property type="term" value="P:Golgi to endosome transport"/>
    <property type="evidence" value="ECO:0007669"/>
    <property type="project" value="TreeGrafter"/>
</dbReference>
<keyword evidence="3 6" id="KW-0472">Membrane</keyword>
<keyword evidence="9" id="KW-1185">Reference proteome</keyword>
<evidence type="ECO:0000256" key="2">
    <source>
        <dbReference type="ARBA" id="ARBA00022737"/>
    </source>
</evidence>
<dbReference type="Gene3D" id="2.10.70.80">
    <property type="match status" value="3"/>
</dbReference>
<feature type="transmembrane region" description="Helical" evidence="6">
    <location>
        <begin position="68"/>
        <end position="89"/>
    </location>
</feature>
<accession>A0A0L0RYJ3</accession>
<dbReference type="GO" id="GO:0005794">
    <property type="term" value="C:Golgi apparatus"/>
    <property type="evidence" value="ECO:0007669"/>
    <property type="project" value="TreeGrafter"/>
</dbReference>
<dbReference type="SMART" id="SM00602">
    <property type="entry name" value="VPS10"/>
    <property type="match status" value="3"/>
</dbReference>
<evidence type="ECO:0000256" key="4">
    <source>
        <dbReference type="ARBA" id="ARBA00023180"/>
    </source>
</evidence>
<feature type="domain" description="VPS10" evidence="7">
    <location>
        <begin position="118"/>
        <end position="736"/>
    </location>
</feature>
<dbReference type="Pfam" id="PF15901">
    <property type="entry name" value="Sortilin_C"/>
    <property type="match status" value="3"/>
</dbReference>
<evidence type="ECO:0000256" key="1">
    <source>
        <dbReference type="ARBA" id="ARBA00004370"/>
    </source>
</evidence>
<feature type="domain" description="VPS10" evidence="7">
    <location>
        <begin position="757"/>
        <end position="1368"/>
    </location>
</feature>
<dbReference type="OrthoDB" id="443634at2759"/>
<dbReference type="InterPro" id="IPR015943">
    <property type="entry name" value="WD40/YVTN_repeat-like_dom_sf"/>
</dbReference>
<evidence type="ECO:0000259" key="7">
    <source>
        <dbReference type="SMART" id="SM00602"/>
    </source>
</evidence>
<dbReference type="Gene3D" id="2.130.10.10">
    <property type="entry name" value="YVTN repeat-like/Quinoprotein amine dehydrogenase"/>
    <property type="match status" value="3"/>
</dbReference>
<reference evidence="8 9" key="1">
    <citation type="submission" date="2009-11" db="EMBL/GenBank/DDBJ databases">
        <title>Annotation of Allomyces macrogynus ATCC 38327.</title>
        <authorList>
            <consortium name="The Broad Institute Genome Sequencing Platform"/>
            <person name="Russ C."/>
            <person name="Cuomo C."/>
            <person name="Burger G."/>
            <person name="Gray M.W."/>
            <person name="Holland P.W.H."/>
            <person name="King N."/>
            <person name="Lang F.B.F."/>
            <person name="Roger A.J."/>
            <person name="Ruiz-Trillo I."/>
            <person name="Young S.K."/>
            <person name="Zeng Q."/>
            <person name="Gargeya S."/>
            <person name="Fitzgerald M."/>
            <person name="Haas B."/>
            <person name="Abouelleil A."/>
            <person name="Alvarado L."/>
            <person name="Arachchi H.M."/>
            <person name="Berlin A."/>
            <person name="Chapman S.B."/>
            <person name="Gearin G."/>
            <person name="Goldberg J."/>
            <person name="Griggs A."/>
            <person name="Gujja S."/>
            <person name="Hansen M."/>
            <person name="Heiman D."/>
            <person name="Howarth C."/>
            <person name="Larimer J."/>
            <person name="Lui A."/>
            <person name="MacDonald P.J.P."/>
            <person name="McCowen C."/>
            <person name="Montmayeur A."/>
            <person name="Murphy C."/>
            <person name="Neiman D."/>
            <person name="Pearson M."/>
            <person name="Priest M."/>
            <person name="Roberts A."/>
            <person name="Saif S."/>
            <person name="Shea T."/>
            <person name="Sisk P."/>
            <person name="Stolte C."/>
            <person name="Sykes S."/>
            <person name="Wortman J."/>
            <person name="Nusbaum C."/>
            <person name="Birren B."/>
        </authorList>
    </citation>
    <scope>NUCLEOTIDE SEQUENCE [LARGE SCALE GENOMIC DNA]</scope>
    <source>
        <strain evidence="8 9">ATCC 38327</strain>
    </source>
</reference>
<dbReference type="STRING" id="578462.A0A0L0RYJ3"/>
<dbReference type="InterPro" id="IPR006581">
    <property type="entry name" value="VPS10"/>
</dbReference>
<reference evidence="9" key="2">
    <citation type="submission" date="2009-11" db="EMBL/GenBank/DDBJ databases">
        <title>The Genome Sequence of Allomyces macrogynus strain ATCC 38327.</title>
        <authorList>
            <consortium name="The Broad Institute Genome Sequencing Platform"/>
            <person name="Russ C."/>
            <person name="Cuomo C."/>
            <person name="Shea T."/>
            <person name="Young S.K."/>
            <person name="Zeng Q."/>
            <person name="Koehrsen M."/>
            <person name="Haas B."/>
            <person name="Borodovsky M."/>
            <person name="Guigo R."/>
            <person name="Alvarado L."/>
            <person name="Berlin A."/>
            <person name="Borenstein D."/>
            <person name="Chen Z."/>
            <person name="Engels R."/>
            <person name="Freedman E."/>
            <person name="Gellesch M."/>
            <person name="Goldberg J."/>
            <person name="Griggs A."/>
            <person name="Gujja S."/>
            <person name="Heiman D."/>
            <person name="Hepburn T."/>
            <person name="Howarth C."/>
            <person name="Jen D."/>
            <person name="Larson L."/>
            <person name="Lewis B."/>
            <person name="Mehta T."/>
            <person name="Park D."/>
            <person name="Pearson M."/>
            <person name="Roberts A."/>
            <person name="Saif S."/>
            <person name="Shenoy N."/>
            <person name="Sisk P."/>
            <person name="Stolte C."/>
            <person name="Sykes S."/>
            <person name="Walk T."/>
            <person name="White J."/>
            <person name="Yandava C."/>
            <person name="Burger G."/>
            <person name="Gray M.W."/>
            <person name="Holland P.W.H."/>
            <person name="King N."/>
            <person name="Lang F.B.F."/>
            <person name="Roger A.J."/>
            <person name="Ruiz-Trillo I."/>
            <person name="Lander E."/>
            <person name="Nusbaum C."/>
        </authorList>
    </citation>
    <scope>NUCLEOTIDE SEQUENCE [LARGE SCALE GENOMIC DNA]</scope>
    <source>
        <strain evidence="9">ATCC 38327</strain>
    </source>
</reference>
<evidence type="ECO:0000313" key="8">
    <source>
        <dbReference type="EMBL" id="KNE55418.1"/>
    </source>
</evidence>
<evidence type="ECO:0000256" key="6">
    <source>
        <dbReference type="SAM" id="Phobius"/>
    </source>
</evidence>
<dbReference type="PANTHER" id="PTHR12106:SF27">
    <property type="entry name" value="SORTILIN-RELATED RECEPTOR"/>
    <property type="match status" value="1"/>
</dbReference>
<keyword evidence="2" id="KW-0677">Repeat</keyword>
<dbReference type="GO" id="GO:0006623">
    <property type="term" value="P:protein targeting to vacuole"/>
    <property type="evidence" value="ECO:0007669"/>
    <property type="project" value="TreeGrafter"/>
</dbReference>
<dbReference type="InterPro" id="IPR031777">
    <property type="entry name" value="Sortilin_C"/>
</dbReference>
<feature type="domain" description="VPS10" evidence="7">
    <location>
        <begin position="1395"/>
        <end position="2001"/>
    </location>
</feature>
<dbReference type="FunFam" id="3.30.60.270:FF:000005">
    <property type="entry name" value="Sortilin"/>
    <property type="match status" value="1"/>
</dbReference>
<dbReference type="eggNOG" id="KOG3511">
    <property type="taxonomic scope" value="Eukaryota"/>
</dbReference>
<keyword evidence="4" id="KW-0325">Glycoprotein</keyword>
<gene>
    <name evidence="8" type="ORF">AMAG_01315</name>
</gene>
<feature type="region of interest" description="Disordered" evidence="5">
    <location>
        <begin position="1"/>
        <end position="20"/>
    </location>
</feature>
<keyword evidence="6" id="KW-1133">Transmembrane helix</keyword>
<sequence length="2098" mass="229282">MPTRCSTIASTLSTGSRSICHKTHAPALMEPTQARAQAPTPTPPPAAVRVPAPMPARRAHARSGRPRAGGIAALVATTLLAALIAIMNLPTTHAGSVVHTVTNLDHAPRQVVTLRDSPAVLLIDEDGTTIRQSADRGKSWTKVDAADRFPARFAALVVHPFAKDTIYALSTAQTHLKSTDAGASWRRFSTPGPLASANLEFHADEPDAILFLVNSRCDARKCHVDAHVTTNAFDATRLLRTDVALCKYARSTSHLQLVEPKTVFCIEYKNKQRPKPGALETRLVQSSDYFQHDTVIVDFNGQVAPQDGVLGFAVVEKYLTAASPAVPNADLDMYVSLDGKIWALAKFPLFASLRENAYTVLESQPYSLTVDVLTATSSGTLYTSNSNGTYFKAALNNTHHESSGRVDFERVEWMPALMLANTFHPETKFIQSQISWDEGAHWVPLAPPEKDAQGKPYVCAGRGLVECSLHLHSVTSAPGVVGKIFSEKSSPGVLVGVGNVGSHRVEYADADVFISRDGGVSWTCVMVGAHHYRQLDSGNVLVLVDNERPTDLVKYSVDGGKSWTEYRLPITVRARVLVTDQHSTAASLMLLGSSRQAGGFAIVHVDFEGLFNRKCADGDMEPWRLHVKGECVMGRTMQFNRVKPGAGCLVGRSDVPPPHIVECACEDDDYECDLNYVPTIDGQCVLAEGALDPLVPTPCKGKYEGSSGFRKIPGNVCQGGVVKDKAVERECPLVTQVEVYSKSLDAPLDQHLVLSPMVVMMRDQKGNTLRSADNGKTWESGLQGVLMLAPHEHAKTRVYALTNSGEVWYSADAGEKFTKLAVPAPPNMLGKRIFDFHPEEPDWIVFTAAKGCSPATDQCHTETYVTHNHGGDWALLDKYTDKCVFSRDLEFRRMDKDMVYCTVFTKQTGSQASPGFELDNTLDLVAYKGSSGGRRTVLLNKVVDYFVVHGYLVAAVQLSDRLELRVSLDGIAFSPIQFPPNMHLDSRIFTVLASSPQHLFLDVMRSSPVAEKQGVIFSSNENGTFYSLSLEDSHRGGAAGILVDFFRPAGMTGVAIANQVANADEIRQGRATSKHVRTLISHNDGGRWDRLPSTECDDFCIVHLHDVATAPARMTKSVDSAGGVMVGVGSSAKVGEFLRPYQESDTFVTADGGRSWKLAAKGPHRAAIVDRGGIIVLAPDAVSRTVTYSFNYGASWESITLDAPMHVTEVTQDPKGEHAVVVLYGRTTNADYRAVTLDFTHWARKCTKDDLTLWTLTGPRGNVCTLGHQIHYPRRKADVKCVVGDLHVETESTPCECELDDYECDVGFWRNEAGVCVSSGKNPDMPADCPVGEKYIGRSGYRKLSSSTCTKGLDLTHPVERICGVDSPNTPMIYHKQMELPEAVRDIQYSKTGRVALLGQAGHVLVSPNEGKDWVPVQERAVGLFSHPIADTIYIITTDKLIAYSSIVSVIDLPGTVLSDIPPLSVHVEEAEWLLFTGRSCTDSSRTNCVTASYFSKNAGKEWHLAMSGVSSCQWARTKDFSMVARTGILCTAGSALYYSDDYYKTRTKVLDNLADVTMSGEYLVGAVKSGATTELRVSMDAEHASPVQFPANVAGFSEGYTVVPSHRGALFVDVAMHTGEKAAFGRLFKSNLNGTLLTMVHDDTNRNTRGFVDFERIQGIQGLAVLNTVVNKNAVVRGAEPKKVVTVMTYDDTQSWTPLTPPMYDSRGQRTDCTPGQQGCFLHLHSYTERRDPQNVFDARSAPGVFLGVGNVGDALRPYSEGNVYVTRDAGHTWTEAVKGAHQYEFGDHGAILLLVNDELPTREVRYSVDDGRTFRTESIVPIADGAAGAPVRISLVTTKPDATSMRFLLVGTREGDHMPVLHFLDFETLNQRKCVFDENDPEKSDFEPWSLSTGECLFGVRTVFYRRKATSTCAIKDGSFLTHSTTLNCACTPKDFECEFGFDRDSEGNCVPSTPIPEPPCDGRTYLVPSGYRKHPLSHCAGGVELAKPREHYCSQGLSGGAIAALVIIPLTVAGGLMFVMQRAGAGRIQLPDFSAPRGSLPRFDVRLPDWRFPDLHLPDWVRVPDFIANFRRRFTYVPLQNQGFAAHGTSLMDED</sequence>
<dbReference type="InterPro" id="IPR031778">
    <property type="entry name" value="Sortilin_N"/>
</dbReference>
<keyword evidence="6" id="KW-0812">Transmembrane</keyword>
<dbReference type="Gene3D" id="3.30.60.270">
    <property type="match status" value="3"/>
</dbReference>
<evidence type="ECO:0000256" key="5">
    <source>
        <dbReference type="SAM" id="MobiDB-lite"/>
    </source>
</evidence>
<dbReference type="VEuPathDB" id="FungiDB:AMAG_01315"/>
<dbReference type="PANTHER" id="PTHR12106">
    <property type="entry name" value="SORTILIN RELATED"/>
    <property type="match status" value="1"/>
</dbReference>
<dbReference type="SUPFAM" id="SSF110296">
    <property type="entry name" value="Oligoxyloglucan reducing end-specific cellobiohydrolase"/>
    <property type="match status" value="3"/>
</dbReference>
<dbReference type="Pfam" id="PF15902">
    <property type="entry name" value="Sortilin-Vps10"/>
    <property type="match status" value="3"/>
</dbReference>
<comment type="subcellular location">
    <subcellularLocation>
        <location evidence="1">Membrane</location>
    </subcellularLocation>
</comment>
<feature type="compositionally biased region" description="Polar residues" evidence="5">
    <location>
        <begin position="1"/>
        <end position="17"/>
    </location>
</feature>
<evidence type="ECO:0000256" key="3">
    <source>
        <dbReference type="ARBA" id="ARBA00023136"/>
    </source>
</evidence>
<name>A0A0L0RYJ3_ALLM3</name>
<dbReference type="GO" id="GO:0006896">
    <property type="term" value="P:Golgi to vacuole transport"/>
    <property type="evidence" value="ECO:0007669"/>
    <property type="project" value="TreeGrafter"/>
</dbReference>
<feature type="transmembrane region" description="Helical" evidence="6">
    <location>
        <begin position="2000"/>
        <end position="2022"/>
    </location>
</feature>
<dbReference type="EMBL" id="GG745329">
    <property type="protein sequence ID" value="KNE55418.1"/>
    <property type="molecule type" value="Genomic_DNA"/>
</dbReference>
<dbReference type="CDD" id="cd15482">
    <property type="entry name" value="Sialidase_non-viral"/>
    <property type="match status" value="1"/>
</dbReference>
<proteinExistence type="predicted"/>
<dbReference type="GO" id="GO:0005829">
    <property type="term" value="C:cytosol"/>
    <property type="evidence" value="ECO:0007669"/>
    <property type="project" value="GOC"/>
</dbReference>